<dbReference type="AlphaFoldDB" id="A0A6V8LRS9"/>
<reference evidence="1 2" key="1">
    <citation type="submission" date="2020-04" db="EMBL/GenBank/DDBJ databases">
        <authorList>
            <consortium name="Desulfovibrio sp. FSS-1 genome sequencing consortium"/>
            <person name="Shimoshige H."/>
            <person name="Kobayashi H."/>
            <person name="Maekawa T."/>
        </authorList>
    </citation>
    <scope>NUCLEOTIDE SEQUENCE [LARGE SCALE GENOMIC DNA]</scope>
    <source>
        <strain evidence="1 2">SIID29052-01</strain>
    </source>
</reference>
<sequence length="113" mass="13075">MQDSTKYHTLEHLGDIVVERIEAALEWLQRSTKGVSLTYRIHCMEKDREASYARIGRRTVSLRKRQPANELFSDEDMASLLAEFDEVDAELSRAKAEREARLYPNYAAQEQAV</sequence>
<protein>
    <submittedName>
        <fullName evidence="1">Magnetosome protein Mad10</fullName>
    </submittedName>
</protein>
<gene>
    <name evidence="1" type="primary">mad10</name>
    <name evidence="1" type="ORF">NNJEOMEG_00130</name>
</gene>
<reference evidence="1 2" key="2">
    <citation type="submission" date="2020-05" db="EMBL/GenBank/DDBJ databases">
        <title>Draft genome sequence of Desulfovibrio sp. strainFSS-1.</title>
        <authorList>
            <person name="Shimoshige H."/>
            <person name="Kobayashi H."/>
            <person name="Maekawa T."/>
        </authorList>
    </citation>
    <scope>NUCLEOTIDE SEQUENCE [LARGE SCALE GENOMIC DNA]</scope>
    <source>
        <strain evidence="1 2">SIID29052-01</strain>
    </source>
</reference>
<organism evidence="1 2">
    <name type="scientific">Fundidesulfovibrio magnetotacticus</name>
    <dbReference type="NCBI Taxonomy" id="2730080"/>
    <lineage>
        <taxon>Bacteria</taxon>
        <taxon>Pseudomonadati</taxon>
        <taxon>Thermodesulfobacteriota</taxon>
        <taxon>Desulfovibrionia</taxon>
        <taxon>Desulfovibrionales</taxon>
        <taxon>Desulfovibrionaceae</taxon>
        <taxon>Fundidesulfovibrio</taxon>
    </lineage>
</organism>
<evidence type="ECO:0000313" key="2">
    <source>
        <dbReference type="Proteomes" id="UP000494245"/>
    </source>
</evidence>
<accession>A0A6V8LRS9</accession>
<dbReference type="EMBL" id="BLTE01000001">
    <property type="protein sequence ID" value="GFK92307.1"/>
    <property type="molecule type" value="Genomic_DNA"/>
</dbReference>
<evidence type="ECO:0000313" key="1">
    <source>
        <dbReference type="EMBL" id="GFK92307.1"/>
    </source>
</evidence>
<keyword evidence="2" id="KW-1185">Reference proteome</keyword>
<dbReference type="RefSeq" id="WP_173080309.1">
    <property type="nucleotide sequence ID" value="NZ_BLTE01000001.1"/>
</dbReference>
<dbReference type="Proteomes" id="UP000494245">
    <property type="component" value="Unassembled WGS sequence"/>
</dbReference>
<comment type="caution">
    <text evidence="1">The sequence shown here is derived from an EMBL/GenBank/DDBJ whole genome shotgun (WGS) entry which is preliminary data.</text>
</comment>
<name>A0A6V8LRS9_9BACT</name>
<proteinExistence type="predicted"/>